<dbReference type="CDD" id="cd18137">
    <property type="entry name" value="HLD_clamp_pol_III_gamma_tau"/>
    <property type="match status" value="1"/>
</dbReference>
<dbReference type="Gene3D" id="1.20.272.10">
    <property type="match status" value="1"/>
</dbReference>
<evidence type="ECO:0000256" key="12">
    <source>
        <dbReference type="SAM" id="MobiDB-lite"/>
    </source>
</evidence>
<keyword evidence="3 11" id="KW-0548">Nucleotidyltransferase</keyword>
<dbReference type="GO" id="GO:0005524">
    <property type="term" value="F:ATP binding"/>
    <property type="evidence" value="ECO:0007669"/>
    <property type="project" value="UniProtKB-KW"/>
</dbReference>
<evidence type="ECO:0000256" key="2">
    <source>
        <dbReference type="ARBA" id="ARBA00022679"/>
    </source>
</evidence>
<dbReference type="InterPro" id="IPR008921">
    <property type="entry name" value="DNA_pol3_clamp-load_cplx_C"/>
</dbReference>
<name>A0A2M8QDH0_9CHLR</name>
<gene>
    <name evidence="11" type="primary">dnaX</name>
    <name evidence="14" type="ORF">CUN48_06630</name>
</gene>
<dbReference type="FunFam" id="3.40.50.300:FF:000014">
    <property type="entry name" value="DNA polymerase III subunit gamma/tau"/>
    <property type="match status" value="1"/>
</dbReference>
<dbReference type="CDD" id="cd00009">
    <property type="entry name" value="AAA"/>
    <property type="match status" value="1"/>
</dbReference>
<comment type="function">
    <text evidence="11">DNA polymerase III is a complex, multichain enzyme responsible for most of the replicative synthesis in bacteria. This DNA polymerase also exhibits 3' to 5' exonuclease activity.</text>
</comment>
<dbReference type="GO" id="GO:0046872">
    <property type="term" value="F:metal ion binding"/>
    <property type="evidence" value="ECO:0007669"/>
    <property type="project" value="UniProtKB-KW"/>
</dbReference>
<dbReference type="PANTHER" id="PTHR11669:SF0">
    <property type="entry name" value="PROTEIN STICHEL-LIKE 2"/>
    <property type="match status" value="1"/>
</dbReference>
<dbReference type="FunFam" id="1.10.8.60:FF:000013">
    <property type="entry name" value="DNA polymerase III subunit gamma/tau"/>
    <property type="match status" value="1"/>
</dbReference>
<keyword evidence="8 11" id="KW-0067">ATP-binding</keyword>
<evidence type="ECO:0000313" key="15">
    <source>
        <dbReference type="Proteomes" id="UP000230790"/>
    </source>
</evidence>
<dbReference type="NCBIfam" id="TIGR01128">
    <property type="entry name" value="holA"/>
    <property type="match status" value="1"/>
</dbReference>
<comment type="caution">
    <text evidence="14">The sequence shown here is derived from an EMBL/GenBank/DDBJ whole genome shotgun (WGS) entry which is preliminary data.</text>
</comment>
<dbReference type="AlphaFoldDB" id="A0A2M8QDH0"/>
<keyword evidence="6 11" id="KW-0547">Nucleotide-binding</keyword>
<evidence type="ECO:0000259" key="13">
    <source>
        <dbReference type="SMART" id="SM00382"/>
    </source>
</evidence>
<dbReference type="SUPFAM" id="SSF48019">
    <property type="entry name" value="post-AAA+ oligomerization domain-like"/>
    <property type="match status" value="1"/>
</dbReference>
<evidence type="ECO:0000256" key="7">
    <source>
        <dbReference type="ARBA" id="ARBA00022833"/>
    </source>
</evidence>
<keyword evidence="7" id="KW-0862">Zinc</keyword>
<dbReference type="GO" id="GO:0009360">
    <property type="term" value="C:DNA polymerase III complex"/>
    <property type="evidence" value="ECO:0007669"/>
    <property type="project" value="InterPro"/>
</dbReference>
<feature type="domain" description="AAA+ ATPase" evidence="13">
    <location>
        <begin position="50"/>
        <end position="191"/>
    </location>
</feature>
<comment type="similarity">
    <text evidence="1 11">Belongs to the DnaX/STICHEL family.</text>
</comment>
<dbReference type="Proteomes" id="UP000230790">
    <property type="component" value="Unassembled WGS sequence"/>
</dbReference>
<evidence type="ECO:0000256" key="3">
    <source>
        <dbReference type="ARBA" id="ARBA00022695"/>
    </source>
</evidence>
<dbReference type="InterPro" id="IPR005790">
    <property type="entry name" value="DNA_polIII_delta"/>
</dbReference>
<dbReference type="NCBIfam" id="NF004046">
    <property type="entry name" value="PRK05563.1"/>
    <property type="match status" value="1"/>
</dbReference>
<reference evidence="14 15" key="1">
    <citation type="submission" date="2017-11" db="EMBL/GenBank/DDBJ databases">
        <title>Evolution of Phototrophy in the Chloroflexi Phylum Driven by Horizontal Gene Transfer.</title>
        <authorList>
            <person name="Ward L.M."/>
            <person name="Hemp J."/>
            <person name="Shih P.M."/>
            <person name="Mcglynn S.E."/>
            <person name="Fischer W."/>
        </authorList>
    </citation>
    <scope>NUCLEOTIDE SEQUENCE [LARGE SCALE GENOMIC DNA]</scope>
    <source>
        <strain evidence="14">JP3_7</strain>
    </source>
</reference>
<dbReference type="Pfam" id="PF12169">
    <property type="entry name" value="DNA_pol3_gamma3"/>
    <property type="match status" value="1"/>
</dbReference>
<dbReference type="NCBIfam" id="TIGR02397">
    <property type="entry name" value="dnaX_nterm"/>
    <property type="match status" value="1"/>
</dbReference>
<protein>
    <recommendedName>
        <fullName evidence="11">DNA polymerase III subunit gamma/tau</fullName>
        <ecNumber evidence="11">2.7.7.7</ecNumber>
    </recommendedName>
</protein>
<dbReference type="GO" id="GO:0006261">
    <property type="term" value="P:DNA-templated DNA replication"/>
    <property type="evidence" value="ECO:0007669"/>
    <property type="project" value="TreeGrafter"/>
</dbReference>
<evidence type="ECO:0000256" key="11">
    <source>
        <dbReference type="RuleBase" id="RU364063"/>
    </source>
</evidence>
<evidence type="ECO:0000313" key="14">
    <source>
        <dbReference type="EMBL" id="PJF47853.1"/>
    </source>
</evidence>
<dbReference type="PANTHER" id="PTHR11669">
    <property type="entry name" value="REPLICATION FACTOR C / DNA POLYMERASE III GAMMA-TAU SUBUNIT"/>
    <property type="match status" value="1"/>
</dbReference>
<dbReference type="SUPFAM" id="SSF52540">
    <property type="entry name" value="P-loop containing nucleoside triphosphate hydrolases"/>
    <property type="match status" value="1"/>
</dbReference>
<dbReference type="GO" id="GO:0003887">
    <property type="term" value="F:DNA-directed DNA polymerase activity"/>
    <property type="evidence" value="ECO:0007669"/>
    <property type="project" value="UniProtKB-KW"/>
</dbReference>
<evidence type="ECO:0000256" key="6">
    <source>
        <dbReference type="ARBA" id="ARBA00022741"/>
    </source>
</evidence>
<proteinExistence type="inferred from homology"/>
<keyword evidence="5" id="KW-0479">Metal-binding</keyword>
<comment type="catalytic activity">
    <reaction evidence="10 11">
        <text>DNA(n) + a 2'-deoxyribonucleoside 5'-triphosphate = DNA(n+1) + diphosphate</text>
        <dbReference type="Rhea" id="RHEA:22508"/>
        <dbReference type="Rhea" id="RHEA-COMP:17339"/>
        <dbReference type="Rhea" id="RHEA-COMP:17340"/>
        <dbReference type="ChEBI" id="CHEBI:33019"/>
        <dbReference type="ChEBI" id="CHEBI:61560"/>
        <dbReference type="ChEBI" id="CHEBI:173112"/>
        <dbReference type="EC" id="2.7.7.7"/>
    </reaction>
</comment>
<dbReference type="InterPro" id="IPR050238">
    <property type="entry name" value="DNA_Rep/Repair_Clamp_Loader"/>
</dbReference>
<dbReference type="InterPro" id="IPR003593">
    <property type="entry name" value="AAA+_ATPase"/>
</dbReference>
<dbReference type="InterPro" id="IPR027417">
    <property type="entry name" value="P-loop_NTPase"/>
</dbReference>
<dbReference type="EMBL" id="PGTN01000033">
    <property type="protein sequence ID" value="PJF47853.1"/>
    <property type="molecule type" value="Genomic_DNA"/>
</dbReference>
<evidence type="ECO:0000256" key="10">
    <source>
        <dbReference type="ARBA" id="ARBA00049244"/>
    </source>
</evidence>
<dbReference type="InterPro" id="IPR022754">
    <property type="entry name" value="DNA_pol_III_gamma-3"/>
</dbReference>
<dbReference type="InterPro" id="IPR045085">
    <property type="entry name" value="HLD_clamp_pol_III_gamma_tau"/>
</dbReference>
<feature type="region of interest" description="Disordered" evidence="12">
    <location>
        <begin position="394"/>
        <end position="424"/>
    </location>
</feature>
<evidence type="ECO:0000256" key="4">
    <source>
        <dbReference type="ARBA" id="ARBA00022705"/>
    </source>
</evidence>
<dbReference type="EC" id="2.7.7.7" evidence="11"/>
<dbReference type="GO" id="GO:0003677">
    <property type="term" value="F:DNA binding"/>
    <property type="evidence" value="ECO:0007669"/>
    <property type="project" value="InterPro"/>
</dbReference>
<dbReference type="Gene3D" id="1.10.8.60">
    <property type="match status" value="1"/>
</dbReference>
<dbReference type="Pfam" id="PF22608">
    <property type="entry name" value="DNAX_ATPase_lid"/>
    <property type="match status" value="1"/>
</dbReference>
<keyword evidence="9 11" id="KW-0239">DNA-directed DNA polymerase</keyword>
<sequence length="535" mass="58173">MTNYHLTHRDTLSDVAEALYRKWRPKTFDEVVGQEHVTTTLKNQVASGRIGHAYLFVGSRGCGKTTSARIFAKEVNIAGLEPDSPRAKQIAEAIAEGRALDVIEIDAASHTGVDDIREIRERVGFQPSELRYKVYIIDEAHMLSTAAFNALLKTLEEPPPHVIFILATTDPQKIPATVLSRCQRFNFRRVPIDKIVARLRQLCEAEGIEADDHALRLIARHAAGSLRDAVSLLDQLASSSTMRISAADVREALGATDAATVRALVDGLIARDTGAGFDAIQNALDQGADARQIARQMVERLRALLQVKVSRAPQQAPALTDSIDGWSEAERIELAAQAEKLSMAQLKHAVHAFSEAINEMRSATDAQLPLEMAYLDCVVEPEGMPAAVPPPTRVAQAGRAASQAPAGPGPAPATTQPAPAPAPPGGELTYEALKAQWQQFIREVNAVNKPAAALLRSCDLYAVAGGVVHLHAHHDIPLIRLQEPKNKTSVVATLNRMFNGQYDIRISLQQRQVDLDAEEDPVLKAAKRMGGMVRR</sequence>
<dbReference type="SMART" id="SM00382">
    <property type="entry name" value="AAA"/>
    <property type="match status" value="1"/>
</dbReference>
<comment type="subunit">
    <text evidence="11">DNA polymerase III contains a core (composed of alpha, epsilon and theta chains) that associates with a tau subunit. This core dimerizes to form the POLIII' complex. PolIII' associates with the gamma complex (composed of gamma, delta, delta', psi and chi chains) and with the beta chain to form the complete DNA polymerase III complex.</text>
</comment>
<dbReference type="Pfam" id="PF13177">
    <property type="entry name" value="DNA_pol3_delta2"/>
    <property type="match status" value="1"/>
</dbReference>
<dbReference type="InterPro" id="IPR012763">
    <property type="entry name" value="DNA_pol_III_sug/sutau_N"/>
</dbReference>
<keyword evidence="2 11" id="KW-0808">Transferase</keyword>
<organism evidence="14 15">
    <name type="scientific">Candidatus Thermofonsia Clade 3 bacterium</name>
    <dbReference type="NCBI Taxonomy" id="2364212"/>
    <lineage>
        <taxon>Bacteria</taxon>
        <taxon>Bacillati</taxon>
        <taxon>Chloroflexota</taxon>
        <taxon>Candidatus Thermofontia</taxon>
        <taxon>Candidatus Thermofonsia Clade 3</taxon>
    </lineage>
</organism>
<accession>A0A2M8QDH0</accession>
<evidence type="ECO:0000256" key="5">
    <source>
        <dbReference type="ARBA" id="ARBA00022723"/>
    </source>
</evidence>
<evidence type="ECO:0000256" key="8">
    <source>
        <dbReference type="ARBA" id="ARBA00022840"/>
    </source>
</evidence>
<evidence type="ECO:0000256" key="9">
    <source>
        <dbReference type="ARBA" id="ARBA00022932"/>
    </source>
</evidence>
<dbReference type="Gene3D" id="3.40.50.300">
    <property type="entry name" value="P-loop containing nucleotide triphosphate hydrolases"/>
    <property type="match status" value="1"/>
</dbReference>
<keyword evidence="4 11" id="KW-0235">DNA replication</keyword>
<feature type="compositionally biased region" description="Low complexity" evidence="12">
    <location>
        <begin position="395"/>
        <end position="417"/>
    </location>
</feature>
<evidence type="ECO:0000256" key="1">
    <source>
        <dbReference type="ARBA" id="ARBA00006360"/>
    </source>
</evidence>